<dbReference type="Proteomes" id="UP000284883">
    <property type="component" value="Unassembled WGS sequence"/>
</dbReference>
<dbReference type="EMBL" id="QSAJ01000056">
    <property type="protein sequence ID" value="RGW48302.1"/>
    <property type="molecule type" value="Genomic_DNA"/>
</dbReference>
<protein>
    <submittedName>
        <fullName evidence="2">Uncharacterized protein</fullName>
    </submittedName>
</protein>
<dbReference type="Proteomes" id="UP000284962">
    <property type="component" value="Unassembled WGS sequence"/>
</dbReference>
<evidence type="ECO:0000313" key="5">
    <source>
        <dbReference type="EMBL" id="RHB42655.1"/>
    </source>
</evidence>
<dbReference type="Proteomes" id="UP000266376">
    <property type="component" value="Unassembled WGS sequence"/>
</dbReference>
<evidence type="ECO:0000313" key="3">
    <source>
        <dbReference type="EMBL" id="RGW48302.1"/>
    </source>
</evidence>
<dbReference type="RefSeq" id="WP_117494677.1">
    <property type="nucleotide sequence ID" value="NZ_JAAIOE010000010.1"/>
</dbReference>
<feature type="compositionally biased region" description="Acidic residues" evidence="1">
    <location>
        <begin position="36"/>
        <end position="48"/>
    </location>
</feature>
<dbReference type="Proteomes" id="UP000260664">
    <property type="component" value="Unassembled WGS sequence"/>
</dbReference>
<dbReference type="EMBL" id="QSGQ01000001">
    <property type="protein sequence ID" value="RHB42655.1"/>
    <property type="molecule type" value="Genomic_DNA"/>
</dbReference>
<evidence type="ECO:0000313" key="4">
    <source>
        <dbReference type="EMBL" id="RGZ97250.1"/>
    </source>
</evidence>
<proteinExistence type="predicted"/>
<sequence>MAKWGKKLLGLAAIGGAAAGLVYYLKSKEELDLDDFDDELDDDDFDLDNDLKPVGERGYVPLTPKKEAEDADASDDEKAPEAVEEADKADEEHIDEAIAKEAEEADAESNEAAEECSGAETSEQEEI</sequence>
<reference evidence="7 8" key="1">
    <citation type="submission" date="2018-08" db="EMBL/GenBank/DDBJ databases">
        <title>A genome reference for cultivated species of the human gut microbiota.</title>
        <authorList>
            <person name="Zou Y."/>
            <person name="Xue W."/>
            <person name="Luo G."/>
        </authorList>
    </citation>
    <scope>NUCLEOTIDE SEQUENCE [LARGE SCALE GENOMIC DNA]</scope>
    <source>
        <strain evidence="3 8">AF12-11</strain>
        <strain evidence="6 9">AM37-5</strain>
        <strain evidence="5 10">AM40-15AC</strain>
        <strain evidence="4 11">AM46-16</strain>
        <strain evidence="2 7">TM09-19AC</strain>
    </source>
</reference>
<organism evidence="2 7">
    <name type="scientific">Dorea formicigenerans</name>
    <dbReference type="NCBI Taxonomy" id="39486"/>
    <lineage>
        <taxon>Bacteria</taxon>
        <taxon>Bacillati</taxon>
        <taxon>Bacillota</taxon>
        <taxon>Clostridia</taxon>
        <taxon>Lachnospirales</taxon>
        <taxon>Lachnospiraceae</taxon>
        <taxon>Dorea</taxon>
    </lineage>
</organism>
<evidence type="ECO:0000313" key="2">
    <source>
        <dbReference type="EMBL" id="RGI84837.1"/>
    </source>
</evidence>
<evidence type="ECO:0000256" key="1">
    <source>
        <dbReference type="SAM" id="MobiDB-lite"/>
    </source>
</evidence>
<feature type="compositionally biased region" description="Acidic residues" evidence="1">
    <location>
        <begin position="82"/>
        <end position="94"/>
    </location>
</feature>
<evidence type="ECO:0000313" key="11">
    <source>
        <dbReference type="Proteomes" id="UP000284962"/>
    </source>
</evidence>
<feature type="region of interest" description="Disordered" evidence="1">
    <location>
        <begin position="36"/>
        <end position="127"/>
    </location>
</feature>
<gene>
    <name evidence="6" type="ORF">DW860_02435</name>
    <name evidence="5" type="ORF">DW885_01125</name>
    <name evidence="4" type="ORF">DW957_14520</name>
    <name evidence="3" type="ORF">DWV67_14930</name>
    <name evidence="2" type="ORF">DXD84_05075</name>
</gene>
<name>A0A3E4F6T1_9FIRM</name>
<evidence type="ECO:0000313" key="9">
    <source>
        <dbReference type="Proteomes" id="UP000284742"/>
    </source>
</evidence>
<comment type="caution">
    <text evidence="2">The sequence shown here is derived from an EMBL/GenBank/DDBJ whole genome shotgun (WGS) entry which is preliminary data.</text>
</comment>
<dbReference type="Proteomes" id="UP000284742">
    <property type="component" value="Unassembled WGS sequence"/>
</dbReference>
<evidence type="ECO:0000313" key="6">
    <source>
        <dbReference type="EMBL" id="RHC10916.1"/>
    </source>
</evidence>
<evidence type="ECO:0000313" key="8">
    <source>
        <dbReference type="Proteomes" id="UP000266376"/>
    </source>
</evidence>
<evidence type="ECO:0000313" key="7">
    <source>
        <dbReference type="Proteomes" id="UP000260664"/>
    </source>
</evidence>
<dbReference type="EMBL" id="QSHK01000001">
    <property type="protein sequence ID" value="RHC10916.1"/>
    <property type="molecule type" value="Genomic_DNA"/>
</dbReference>
<dbReference type="EMBL" id="QSOI01000005">
    <property type="protein sequence ID" value="RGI84837.1"/>
    <property type="molecule type" value="Genomic_DNA"/>
</dbReference>
<evidence type="ECO:0000313" key="10">
    <source>
        <dbReference type="Proteomes" id="UP000284883"/>
    </source>
</evidence>
<dbReference type="EMBL" id="QSEW01000024">
    <property type="protein sequence ID" value="RGZ97250.1"/>
    <property type="molecule type" value="Genomic_DNA"/>
</dbReference>
<accession>A0A3E4F6T1</accession>
<dbReference type="AlphaFoldDB" id="A0A3E4F6T1"/>
<feature type="compositionally biased region" description="Acidic residues" evidence="1">
    <location>
        <begin position="103"/>
        <end position="114"/>
    </location>
</feature>